<dbReference type="AlphaFoldDB" id="A0A699X7V5"/>
<accession>A0A699X7V5</accession>
<reference evidence="1" key="1">
    <citation type="journal article" date="2019" name="Sci. Rep.">
        <title>Draft genome of Tanacetum cinerariifolium, the natural source of mosquito coil.</title>
        <authorList>
            <person name="Yamashiro T."/>
            <person name="Shiraishi A."/>
            <person name="Satake H."/>
            <person name="Nakayama K."/>
        </authorList>
    </citation>
    <scope>NUCLEOTIDE SEQUENCE</scope>
</reference>
<sequence>CRGGRAQLAQLPVRAAGDTRVAAGGAAPALRVGAGQCGGLAAAPAAVPADNRAGSGPGAAVPGRLGHAVGLDVLHHSQVWLGAQAHQLLAGGG</sequence>
<evidence type="ECO:0000313" key="1">
    <source>
        <dbReference type="EMBL" id="GFD55787.1"/>
    </source>
</evidence>
<dbReference type="EMBL" id="BKCJ011821823">
    <property type="protein sequence ID" value="GFD55787.1"/>
    <property type="molecule type" value="Genomic_DNA"/>
</dbReference>
<feature type="non-terminal residue" evidence="1">
    <location>
        <position position="93"/>
    </location>
</feature>
<proteinExistence type="predicted"/>
<comment type="caution">
    <text evidence="1">The sequence shown here is derived from an EMBL/GenBank/DDBJ whole genome shotgun (WGS) entry which is preliminary data.</text>
</comment>
<organism evidence="1">
    <name type="scientific">Tanacetum cinerariifolium</name>
    <name type="common">Dalmatian daisy</name>
    <name type="synonym">Chrysanthemum cinerariifolium</name>
    <dbReference type="NCBI Taxonomy" id="118510"/>
    <lineage>
        <taxon>Eukaryota</taxon>
        <taxon>Viridiplantae</taxon>
        <taxon>Streptophyta</taxon>
        <taxon>Embryophyta</taxon>
        <taxon>Tracheophyta</taxon>
        <taxon>Spermatophyta</taxon>
        <taxon>Magnoliopsida</taxon>
        <taxon>eudicotyledons</taxon>
        <taxon>Gunneridae</taxon>
        <taxon>Pentapetalae</taxon>
        <taxon>asterids</taxon>
        <taxon>campanulids</taxon>
        <taxon>Asterales</taxon>
        <taxon>Asteraceae</taxon>
        <taxon>Asteroideae</taxon>
        <taxon>Anthemideae</taxon>
        <taxon>Anthemidinae</taxon>
        <taxon>Tanacetum</taxon>
    </lineage>
</organism>
<gene>
    <name evidence="1" type="ORF">Tci_927756</name>
</gene>
<feature type="non-terminal residue" evidence="1">
    <location>
        <position position="1"/>
    </location>
</feature>
<protein>
    <submittedName>
        <fullName evidence="1">Uncharacterized protein</fullName>
    </submittedName>
</protein>
<name>A0A699X7V5_TANCI</name>